<gene>
    <name evidence="9" type="ORF">H8693_08920</name>
</gene>
<dbReference type="Gene3D" id="3.40.630.10">
    <property type="entry name" value="Zn peptidases"/>
    <property type="match status" value="1"/>
</dbReference>
<dbReference type="GO" id="GO:0008270">
    <property type="term" value="F:zinc ion binding"/>
    <property type="evidence" value="ECO:0007669"/>
    <property type="project" value="InterPro"/>
</dbReference>
<dbReference type="GO" id="GO:0004181">
    <property type="term" value="F:metallocarboxypeptidase activity"/>
    <property type="evidence" value="ECO:0007669"/>
    <property type="project" value="InterPro"/>
</dbReference>
<evidence type="ECO:0000256" key="4">
    <source>
        <dbReference type="ARBA" id="ARBA00022801"/>
    </source>
</evidence>
<evidence type="ECO:0000256" key="7">
    <source>
        <dbReference type="PROSITE-ProRule" id="PRU01379"/>
    </source>
</evidence>
<comment type="similarity">
    <text evidence="2 7">Belongs to the peptidase M14 family.</text>
</comment>
<proteinExistence type="inferred from homology"/>
<dbReference type="GO" id="GO:0006508">
    <property type="term" value="P:proteolysis"/>
    <property type="evidence" value="ECO:0007669"/>
    <property type="project" value="UniProtKB-KW"/>
</dbReference>
<dbReference type="PROSITE" id="PS52035">
    <property type="entry name" value="PEPTIDASE_M14"/>
    <property type="match status" value="1"/>
</dbReference>
<evidence type="ECO:0000313" key="10">
    <source>
        <dbReference type="Proteomes" id="UP000617951"/>
    </source>
</evidence>
<evidence type="ECO:0000256" key="2">
    <source>
        <dbReference type="ARBA" id="ARBA00005988"/>
    </source>
</evidence>
<dbReference type="RefSeq" id="WP_249280681.1">
    <property type="nucleotide sequence ID" value="NZ_JACRSS010000004.1"/>
</dbReference>
<evidence type="ECO:0000256" key="1">
    <source>
        <dbReference type="ARBA" id="ARBA00001947"/>
    </source>
</evidence>
<dbReference type="EMBL" id="JACRSS010000004">
    <property type="protein sequence ID" value="MBC8539056.1"/>
    <property type="molecule type" value="Genomic_DNA"/>
</dbReference>
<dbReference type="SMART" id="SM00631">
    <property type="entry name" value="Zn_pept"/>
    <property type="match status" value="1"/>
</dbReference>
<dbReference type="Proteomes" id="UP000617951">
    <property type="component" value="Unassembled WGS sequence"/>
</dbReference>
<evidence type="ECO:0000256" key="6">
    <source>
        <dbReference type="ARBA" id="ARBA00023049"/>
    </source>
</evidence>
<evidence type="ECO:0000256" key="5">
    <source>
        <dbReference type="ARBA" id="ARBA00022833"/>
    </source>
</evidence>
<protein>
    <recommendedName>
        <fullName evidence="8">Peptidase M14 domain-containing protein</fullName>
    </recommendedName>
</protein>
<name>A0A926DIY3_9FIRM</name>
<keyword evidence="3" id="KW-0645">Protease</keyword>
<dbReference type="GO" id="GO:0005615">
    <property type="term" value="C:extracellular space"/>
    <property type="evidence" value="ECO:0007669"/>
    <property type="project" value="TreeGrafter"/>
</dbReference>
<reference evidence="9" key="1">
    <citation type="submission" date="2020-08" db="EMBL/GenBank/DDBJ databases">
        <title>Genome public.</title>
        <authorList>
            <person name="Liu C."/>
            <person name="Sun Q."/>
        </authorList>
    </citation>
    <scope>NUCLEOTIDE SEQUENCE</scope>
    <source>
        <strain evidence="9">NSJ-63</strain>
    </source>
</reference>
<dbReference type="AlphaFoldDB" id="A0A926DIY3"/>
<evidence type="ECO:0000313" key="9">
    <source>
        <dbReference type="EMBL" id="MBC8539056.1"/>
    </source>
</evidence>
<keyword evidence="4" id="KW-0378">Hydrolase</keyword>
<sequence length="299" mass="34182">MDKSIVNPLVPYAYENLMREALLLRERYPELIQLGSIGKSSEGRELTVLRLGEGERHVLLVGAHHGREYISSALLMRMCEEYAGRAGLRPLWRRVSLWFVPMLNPDGVEISIYGKSALTEENRDFVCILGDYATWKANARGVDLNRNYPCLFEEKRSTVLVPASEMYKGERPASECEVQALMAFTRQIPFCFAATFHAKGEEIFYGDSNTPETTDISFEIAKTLQSECGYALAPISQDPGIFAAGFENWFRQEYKRPCLLLELAPFDGYIPHNMKNFDRLVWQKMRETGKILAEWVDNK</sequence>
<dbReference type="PRINTS" id="PR00765">
    <property type="entry name" value="CRBOXYPTASEA"/>
</dbReference>
<dbReference type="InterPro" id="IPR000834">
    <property type="entry name" value="Peptidase_M14"/>
</dbReference>
<accession>A0A926DIY3</accession>
<evidence type="ECO:0000256" key="3">
    <source>
        <dbReference type="ARBA" id="ARBA00022670"/>
    </source>
</evidence>
<evidence type="ECO:0000259" key="8">
    <source>
        <dbReference type="PROSITE" id="PS52035"/>
    </source>
</evidence>
<keyword evidence="6" id="KW-0482">Metalloprotease</keyword>
<dbReference type="SUPFAM" id="SSF53187">
    <property type="entry name" value="Zn-dependent exopeptidases"/>
    <property type="match status" value="1"/>
</dbReference>
<keyword evidence="5" id="KW-0862">Zinc</keyword>
<comment type="caution">
    <text evidence="9">The sequence shown here is derived from an EMBL/GenBank/DDBJ whole genome shotgun (WGS) entry which is preliminary data.</text>
</comment>
<dbReference type="PANTHER" id="PTHR11705:SF143">
    <property type="entry name" value="SLL0236 PROTEIN"/>
    <property type="match status" value="1"/>
</dbReference>
<feature type="domain" description="Peptidase M14" evidence="8">
    <location>
        <begin position="10"/>
        <end position="299"/>
    </location>
</feature>
<comment type="cofactor">
    <cofactor evidence="1">
        <name>Zn(2+)</name>
        <dbReference type="ChEBI" id="CHEBI:29105"/>
    </cofactor>
</comment>
<keyword evidence="10" id="KW-1185">Reference proteome</keyword>
<dbReference type="Pfam" id="PF00246">
    <property type="entry name" value="Peptidase_M14"/>
    <property type="match status" value="1"/>
</dbReference>
<feature type="active site" description="Proton donor/acceptor" evidence="7">
    <location>
        <position position="262"/>
    </location>
</feature>
<organism evidence="9 10">
    <name type="scientific">Guopingia tenuis</name>
    <dbReference type="NCBI Taxonomy" id="2763656"/>
    <lineage>
        <taxon>Bacteria</taxon>
        <taxon>Bacillati</taxon>
        <taxon>Bacillota</taxon>
        <taxon>Clostridia</taxon>
        <taxon>Christensenellales</taxon>
        <taxon>Christensenellaceae</taxon>
        <taxon>Guopingia</taxon>
    </lineage>
</organism>
<dbReference type="PANTHER" id="PTHR11705">
    <property type="entry name" value="PROTEASE FAMILY M14 CARBOXYPEPTIDASE A,B"/>
    <property type="match status" value="1"/>
</dbReference>